<keyword evidence="5 15" id="KW-0812">Transmembrane</keyword>
<dbReference type="EMBL" id="OC915403">
    <property type="protein sequence ID" value="CAD7640285.1"/>
    <property type="molecule type" value="Genomic_DNA"/>
</dbReference>
<evidence type="ECO:0000256" key="9">
    <source>
        <dbReference type="ARBA" id="ARBA00022840"/>
    </source>
</evidence>
<dbReference type="PANTHER" id="PTHR24223:SF456">
    <property type="entry name" value="MULTIDRUG RESISTANCE-ASSOCIATED PROTEIN LETHAL(2)03659"/>
    <property type="match status" value="1"/>
</dbReference>
<dbReference type="CDD" id="cd03244">
    <property type="entry name" value="ABCC_MRP_domain2"/>
    <property type="match status" value="1"/>
</dbReference>
<dbReference type="GO" id="GO:0005524">
    <property type="term" value="F:ATP binding"/>
    <property type="evidence" value="ECO:0007669"/>
    <property type="project" value="UniProtKB-KW"/>
</dbReference>
<keyword evidence="12 15" id="KW-0472">Membrane</keyword>
<dbReference type="SUPFAM" id="SSF51695">
    <property type="entry name" value="PLC-like phosphodiesterases"/>
    <property type="match status" value="1"/>
</dbReference>
<feature type="transmembrane region" description="Helical" evidence="15">
    <location>
        <begin position="230"/>
        <end position="260"/>
    </location>
</feature>
<dbReference type="InterPro" id="IPR017946">
    <property type="entry name" value="PLC-like_Pdiesterase_TIM-brl"/>
</dbReference>
<dbReference type="PANTHER" id="PTHR24223">
    <property type="entry name" value="ATP-BINDING CASSETTE SUB-FAMILY C"/>
    <property type="match status" value="1"/>
</dbReference>
<dbReference type="InterPro" id="IPR003439">
    <property type="entry name" value="ABC_transporter-like_ATP-bd"/>
</dbReference>
<dbReference type="InterPro" id="IPR036640">
    <property type="entry name" value="ABC1_TM_sf"/>
</dbReference>
<keyword evidence="11 15" id="KW-1133">Transmembrane helix</keyword>
<dbReference type="FunFam" id="3.40.50.300:FF:000163">
    <property type="entry name" value="Multidrug resistance-associated protein member 4"/>
    <property type="match status" value="1"/>
</dbReference>
<keyword evidence="10" id="KW-0460">Magnesium</keyword>
<keyword evidence="7" id="KW-0677">Repeat</keyword>
<sequence length="1065" mass="120569">MQFLKRSTKILYLTDGRCLAFGSFTELQNSGIDFMAILKDPNESQHTDSDNFDSNESFKTPDKRTKLNQMNTNLVVKGFNMEDDNENVGEISLKVYFDYFKSGSGWRLVGFALLSTICTQFLFHSTDYWLTFWDDNKSESSGGTNWKNILIYSLMSCGLFIFATLRSMTFFRMCLRSSHFCHNLIFDRLLRTSMAAFDYMPIGQILNRFTRDIGILDDTLPQKLFELNLALIQLMGLLLVVITANYLFIIPGLLFAAVLLKVRKLYVKPSQVIQKFEAKARSPLYSHISTTMEGLTTIRAFGVQELFRRQYTAYQNDHTSTWFLQMSTARFFSICLDYMGFVYITFVIALLLTYRSELSDSSAGVVFSSILALISIAQWALKRSVDVDIWMTSLLRLKQFTRLPEEQIEMEDNCEQKRKRFQIPKEWPKSGQIAVRNLRMTYPNTSELILKNISLKILSGQKIGIVGRTGSGKTSLINALFRLMATDGNITIDGINIANIGLRDLRKKISIIPQEPTVFCASIRANLDPFEEFSDEDVWTALDAVRLKTLVQSLPHKLHSVISEDTLTLSVGQKQLICLCRAILRKNRILILDEATANVDHKTDALIQTAIKTKFSDCTVITVAHRIETIIDCDRILTAIKTKFSDCTVITVAHRIETIIDCDRILVMKDGMIVDDNSPYLLLEREDSYFSQLVKQTGRLMASRLQESAQQSFLNKKQQLAFKVSVHDLDHNRVSDENLYLIEFFEQLSNTSGDEWKSIAMSSVLPFGNTTTDGVVTTAIIDNKDTVIGSINVDYLVIRPIRGFDADADHTIEIKPGAMMGHRGTGVGRRTDLKENILENTVEAFNYACRHNKGNDSVKQRISVCDIDYSQMTKISTVESKDFDYKDNQPFETLKAVLENVEPNCGINFEIKYPQTMKDGKWEAERGLELNEYIDIIVKTLYDSIGNRTGIITSFHADLCAMAHLKQNKLAVSLLTSGDVQHWDPKAVPVSDPRGTTIPLGTYFAEGMGLSGLSIYARDLLANKTLIPFVKSRNQKVYIWGGLLTSLDVIQELRDAGADGIIFDK</sequence>
<dbReference type="GO" id="GO:0006629">
    <property type="term" value="P:lipid metabolic process"/>
    <property type="evidence" value="ECO:0007669"/>
    <property type="project" value="InterPro"/>
</dbReference>
<keyword evidence="6" id="KW-0479">Metal-binding</keyword>
<evidence type="ECO:0000256" key="12">
    <source>
        <dbReference type="ARBA" id="ARBA00023136"/>
    </source>
</evidence>
<dbReference type="EMBL" id="CAJPVJ010000578">
    <property type="protein sequence ID" value="CAG2162886.1"/>
    <property type="molecule type" value="Genomic_DNA"/>
</dbReference>
<dbReference type="PROSITE" id="PS50929">
    <property type="entry name" value="ABC_TM1F"/>
    <property type="match status" value="1"/>
</dbReference>
<dbReference type="InterPro" id="IPR003593">
    <property type="entry name" value="AAA+_ATPase"/>
</dbReference>
<gene>
    <name evidence="18" type="ORF">ONB1V03_LOCUS2474</name>
</gene>
<dbReference type="Gene3D" id="3.20.20.190">
    <property type="entry name" value="Phosphatidylinositol (PI) phosphodiesterase"/>
    <property type="match status" value="1"/>
</dbReference>
<dbReference type="Proteomes" id="UP000728032">
    <property type="component" value="Unassembled WGS sequence"/>
</dbReference>
<dbReference type="CDD" id="cd18580">
    <property type="entry name" value="ABC_6TM_ABCC_D2"/>
    <property type="match status" value="1"/>
</dbReference>
<dbReference type="Gene3D" id="1.20.1560.10">
    <property type="entry name" value="ABC transporter type 1, transmembrane domain"/>
    <property type="match status" value="1"/>
</dbReference>
<feature type="domain" description="ABC transmembrane type-1" evidence="17">
    <location>
        <begin position="111"/>
        <end position="378"/>
    </location>
</feature>
<feature type="transmembrane region" description="Helical" evidence="15">
    <location>
        <begin position="149"/>
        <end position="168"/>
    </location>
</feature>
<dbReference type="GO" id="GO:0046872">
    <property type="term" value="F:metal ion binding"/>
    <property type="evidence" value="ECO:0007669"/>
    <property type="project" value="UniProtKB-KW"/>
</dbReference>
<keyword evidence="9" id="KW-0067">ATP-binding</keyword>
<evidence type="ECO:0000256" key="15">
    <source>
        <dbReference type="SAM" id="Phobius"/>
    </source>
</evidence>
<evidence type="ECO:0000256" key="11">
    <source>
        <dbReference type="ARBA" id="ARBA00022989"/>
    </source>
</evidence>
<dbReference type="Pfam" id="PF00664">
    <property type="entry name" value="ABC_membrane"/>
    <property type="match status" value="1"/>
</dbReference>
<accession>A0A7R9QCB2</accession>
<feature type="transmembrane region" description="Helical" evidence="15">
    <location>
        <begin position="331"/>
        <end position="352"/>
    </location>
</feature>
<dbReference type="AlphaFoldDB" id="A0A7R9QCB2"/>
<organism evidence="18">
    <name type="scientific">Oppiella nova</name>
    <dbReference type="NCBI Taxonomy" id="334625"/>
    <lineage>
        <taxon>Eukaryota</taxon>
        <taxon>Metazoa</taxon>
        <taxon>Ecdysozoa</taxon>
        <taxon>Arthropoda</taxon>
        <taxon>Chelicerata</taxon>
        <taxon>Arachnida</taxon>
        <taxon>Acari</taxon>
        <taxon>Acariformes</taxon>
        <taxon>Sarcoptiformes</taxon>
        <taxon>Oribatida</taxon>
        <taxon>Brachypylina</taxon>
        <taxon>Oppioidea</taxon>
        <taxon>Oppiidae</taxon>
        <taxon>Oppiella</taxon>
    </lineage>
</organism>
<dbReference type="InterPro" id="IPR017871">
    <property type="entry name" value="ABC_transporter-like_CS"/>
</dbReference>
<dbReference type="PROSITE" id="PS50893">
    <property type="entry name" value="ABC_TRANSPORTER_2"/>
    <property type="match status" value="1"/>
</dbReference>
<dbReference type="GO" id="GO:0016829">
    <property type="term" value="F:lyase activity"/>
    <property type="evidence" value="ECO:0007669"/>
    <property type="project" value="UniProtKB-KW"/>
</dbReference>
<evidence type="ECO:0000256" key="8">
    <source>
        <dbReference type="ARBA" id="ARBA00022741"/>
    </source>
</evidence>
<evidence type="ECO:0000256" key="1">
    <source>
        <dbReference type="ARBA" id="ARBA00000110"/>
    </source>
</evidence>
<feature type="transmembrane region" description="Helical" evidence="15">
    <location>
        <begin position="364"/>
        <end position="381"/>
    </location>
</feature>
<dbReference type="Pfam" id="PF00005">
    <property type="entry name" value="ABC_tran"/>
    <property type="match status" value="1"/>
</dbReference>
<keyword evidence="8" id="KW-0547">Nucleotide-binding</keyword>
<reference evidence="18" key="1">
    <citation type="submission" date="2020-11" db="EMBL/GenBank/DDBJ databases">
        <authorList>
            <person name="Tran Van P."/>
        </authorList>
    </citation>
    <scope>NUCLEOTIDE SEQUENCE</scope>
</reference>
<dbReference type="FunFam" id="1.20.1560.10:FF:000013">
    <property type="entry name" value="ABC transporter C family member 2"/>
    <property type="match status" value="1"/>
</dbReference>
<dbReference type="InterPro" id="IPR030395">
    <property type="entry name" value="GP_PDE_dom"/>
</dbReference>
<dbReference type="SUPFAM" id="SSF52540">
    <property type="entry name" value="P-loop containing nucleoside triphosphate hydrolases"/>
    <property type="match status" value="2"/>
</dbReference>
<dbReference type="InterPro" id="IPR044726">
    <property type="entry name" value="ABCC_6TM_D2"/>
</dbReference>
<evidence type="ECO:0000256" key="13">
    <source>
        <dbReference type="ARBA" id="ARBA00023157"/>
    </source>
</evidence>
<evidence type="ECO:0000256" key="10">
    <source>
        <dbReference type="ARBA" id="ARBA00022842"/>
    </source>
</evidence>
<dbReference type="GO" id="GO:0016020">
    <property type="term" value="C:membrane"/>
    <property type="evidence" value="ECO:0007669"/>
    <property type="project" value="UniProtKB-SubCell"/>
</dbReference>
<evidence type="ECO:0000256" key="3">
    <source>
        <dbReference type="ARBA" id="ARBA00009726"/>
    </source>
</evidence>
<dbReference type="Gene3D" id="3.40.50.300">
    <property type="entry name" value="P-loop containing nucleotide triphosphate hydrolases"/>
    <property type="match status" value="2"/>
</dbReference>
<keyword evidence="19" id="KW-1185">Reference proteome</keyword>
<name>A0A7R9QCB2_9ACAR</name>
<evidence type="ECO:0000259" key="16">
    <source>
        <dbReference type="PROSITE" id="PS50893"/>
    </source>
</evidence>
<evidence type="ECO:0000259" key="17">
    <source>
        <dbReference type="PROSITE" id="PS50929"/>
    </source>
</evidence>
<comment type="similarity">
    <text evidence="3">Belongs to the ABC transporter superfamily. ABCC family. Conjugate transporter (TC 3.A.1.208) subfamily.</text>
</comment>
<keyword evidence="13" id="KW-1015">Disulfide bond</keyword>
<evidence type="ECO:0000256" key="5">
    <source>
        <dbReference type="ARBA" id="ARBA00022692"/>
    </source>
</evidence>
<dbReference type="InterPro" id="IPR011527">
    <property type="entry name" value="ABC1_TM_dom"/>
</dbReference>
<evidence type="ECO:0000256" key="2">
    <source>
        <dbReference type="ARBA" id="ARBA00004141"/>
    </source>
</evidence>
<feature type="domain" description="ABC transporter" evidence="16">
    <location>
        <begin position="433"/>
        <end position="695"/>
    </location>
</feature>
<dbReference type="InterPro" id="IPR050173">
    <property type="entry name" value="ABC_transporter_C-like"/>
</dbReference>
<dbReference type="SUPFAM" id="SSF90123">
    <property type="entry name" value="ABC transporter transmembrane region"/>
    <property type="match status" value="1"/>
</dbReference>
<evidence type="ECO:0000313" key="19">
    <source>
        <dbReference type="Proteomes" id="UP000728032"/>
    </source>
</evidence>
<dbReference type="GO" id="GO:0140359">
    <property type="term" value="F:ABC-type transporter activity"/>
    <property type="evidence" value="ECO:0007669"/>
    <property type="project" value="InterPro"/>
</dbReference>
<proteinExistence type="inferred from homology"/>
<evidence type="ECO:0000256" key="6">
    <source>
        <dbReference type="ARBA" id="ARBA00022723"/>
    </source>
</evidence>
<dbReference type="GO" id="GO:0008081">
    <property type="term" value="F:phosphoric diester hydrolase activity"/>
    <property type="evidence" value="ECO:0007669"/>
    <property type="project" value="InterPro"/>
</dbReference>
<keyword evidence="14" id="KW-0456">Lyase</keyword>
<protein>
    <submittedName>
        <fullName evidence="18">Uncharacterized protein</fullName>
    </submittedName>
</protein>
<keyword evidence="4" id="KW-0813">Transport</keyword>
<dbReference type="InterPro" id="IPR027417">
    <property type="entry name" value="P-loop_NTPase"/>
</dbReference>
<comment type="subcellular location">
    <subcellularLocation>
        <location evidence="2">Membrane</location>
        <topology evidence="2">Multi-pass membrane protein</topology>
    </subcellularLocation>
</comment>
<comment type="catalytic activity">
    <reaction evidence="1">
        <text>an N-(acyl)-sphingosylphosphoethanolamine = an N-(acyl)-sphingosyl-1,3-cyclic phosphate + ethanolamine</text>
        <dbReference type="Rhea" id="RHEA:60648"/>
        <dbReference type="ChEBI" id="CHEBI:57603"/>
        <dbReference type="ChEBI" id="CHEBI:143891"/>
        <dbReference type="ChEBI" id="CHEBI:143892"/>
    </reaction>
</comment>
<dbReference type="SMART" id="SM00382">
    <property type="entry name" value="AAA"/>
    <property type="match status" value="1"/>
</dbReference>
<evidence type="ECO:0000256" key="4">
    <source>
        <dbReference type="ARBA" id="ARBA00022448"/>
    </source>
</evidence>
<evidence type="ECO:0000313" key="18">
    <source>
        <dbReference type="EMBL" id="CAD7640285.1"/>
    </source>
</evidence>
<dbReference type="PROSITE" id="PS00211">
    <property type="entry name" value="ABC_TRANSPORTER_1"/>
    <property type="match status" value="1"/>
</dbReference>
<dbReference type="Pfam" id="PF03009">
    <property type="entry name" value="GDPD"/>
    <property type="match status" value="1"/>
</dbReference>
<feature type="transmembrane region" description="Helical" evidence="15">
    <location>
        <begin position="108"/>
        <end position="129"/>
    </location>
</feature>
<dbReference type="OrthoDB" id="426354at2759"/>
<evidence type="ECO:0000256" key="7">
    <source>
        <dbReference type="ARBA" id="ARBA00022737"/>
    </source>
</evidence>
<dbReference type="GO" id="GO:0016887">
    <property type="term" value="F:ATP hydrolysis activity"/>
    <property type="evidence" value="ECO:0007669"/>
    <property type="project" value="InterPro"/>
</dbReference>
<evidence type="ECO:0000256" key="14">
    <source>
        <dbReference type="ARBA" id="ARBA00023239"/>
    </source>
</evidence>